<proteinExistence type="predicted"/>
<feature type="transmembrane region" description="Helical" evidence="1">
    <location>
        <begin position="145"/>
        <end position="168"/>
    </location>
</feature>
<comment type="caution">
    <text evidence="2">The sequence shown here is derived from an EMBL/GenBank/DDBJ whole genome shotgun (WGS) entry which is preliminary data.</text>
</comment>
<dbReference type="EMBL" id="BAABAS010000038">
    <property type="protein sequence ID" value="GAA4242886.1"/>
    <property type="molecule type" value="Genomic_DNA"/>
</dbReference>
<evidence type="ECO:0000313" key="2">
    <source>
        <dbReference type="EMBL" id="GAA4242886.1"/>
    </source>
</evidence>
<gene>
    <name evidence="2" type="ORF">GCM10022254_77540</name>
</gene>
<keyword evidence="1" id="KW-0472">Membrane</keyword>
<keyword evidence="3" id="KW-1185">Reference proteome</keyword>
<feature type="transmembrane region" description="Helical" evidence="1">
    <location>
        <begin position="110"/>
        <end position="133"/>
    </location>
</feature>
<keyword evidence="1" id="KW-1133">Transmembrane helix</keyword>
<evidence type="ECO:0000313" key="3">
    <source>
        <dbReference type="Proteomes" id="UP001501710"/>
    </source>
</evidence>
<accession>A0ABP8CSG6</accession>
<feature type="transmembrane region" description="Helical" evidence="1">
    <location>
        <begin position="29"/>
        <end position="53"/>
    </location>
</feature>
<protein>
    <submittedName>
        <fullName evidence="2">Uncharacterized protein</fullName>
    </submittedName>
</protein>
<keyword evidence="1" id="KW-0812">Transmembrane</keyword>
<organism evidence="2 3">
    <name type="scientific">Actinomadura meridiana</name>
    <dbReference type="NCBI Taxonomy" id="559626"/>
    <lineage>
        <taxon>Bacteria</taxon>
        <taxon>Bacillati</taxon>
        <taxon>Actinomycetota</taxon>
        <taxon>Actinomycetes</taxon>
        <taxon>Streptosporangiales</taxon>
        <taxon>Thermomonosporaceae</taxon>
        <taxon>Actinomadura</taxon>
    </lineage>
</organism>
<dbReference type="Proteomes" id="UP001501710">
    <property type="component" value="Unassembled WGS sequence"/>
</dbReference>
<reference evidence="3" key="1">
    <citation type="journal article" date="2019" name="Int. J. Syst. Evol. Microbiol.">
        <title>The Global Catalogue of Microorganisms (GCM) 10K type strain sequencing project: providing services to taxonomists for standard genome sequencing and annotation.</title>
        <authorList>
            <consortium name="The Broad Institute Genomics Platform"/>
            <consortium name="The Broad Institute Genome Sequencing Center for Infectious Disease"/>
            <person name="Wu L."/>
            <person name="Ma J."/>
        </authorList>
    </citation>
    <scope>NUCLEOTIDE SEQUENCE [LARGE SCALE GENOMIC DNA]</scope>
    <source>
        <strain evidence="3">JCM 17440</strain>
    </source>
</reference>
<evidence type="ECO:0000256" key="1">
    <source>
        <dbReference type="SAM" id="Phobius"/>
    </source>
</evidence>
<name>A0ABP8CSG6_9ACTN</name>
<feature type="transmembrane region" description="Helical" evidence="1">
    <location>
        <begin position="73"/>
        <end position="98"/>
    </location>
</feature>
<sequence>MLGDAGTIGEALAFAPEGAAVTRASPGLLCLWAAAGTSLLGTALAVMWVPTMWHAANAVARDNDVPDVSGPIMFALLGFLMLGLAYLVIAALVISAALTAARRPSTATAFGCLASALTLVPCAGGAWIGAVFISGGGLGPYISNWFSGSSIVVTALVPVLSVTGIALLPEPSAANRDLRRS</sequence>